<protein>
    <submittedName>
        <fullName evidence="2">Uncharacterized protein</fullName>
    </submittedName>
</protein>
<dbReference type="EMBL" id="HACG01005355">
    <property type="protein sequence ID" value="CEK52220.1"/>
    <property type="molecule type" value="Transcribed_RNA"/>
</dbReference>
<reference evidence="2" key="1">
    <citation type="submission" date="2014-12" db="EMBL/GenBank/DDBJ databases">
        <title>Insight into the proteome of Arion vulgaris.</title>
        <authorList>
            <person name="Aradska J."/>
            <person name="Bulat T."/>
            <person name="Smidak R."/>
            <person name="Sarate P."/>
            <person name="Gangsoo J."/>
            <person name="Sialana F."/>
            <person name="Bilban M."/>
            <person name="Lubec G."/>
        </authorList>
    </citation>
    <scope>NUCLEOTIDE SEQUENCE</scope>
    <source>
        <tissue evidence="2">Skin</tissue>
    </source>
</reference>
<evidence type="ECO:0000313" key="2">
    <source>
        <dbReference type="EMBL" id="CEK52220.1"/>
    </source>
</evidence>
<gene>
    <name evidence="2" type="primary">ORF15941</name>
</gene>
<evidence type="ECO:0000256" key="1">
    <source>
        <dbReference type="SAM" id="MobiDB-lite"/>
    </source>
</evidence>
<accession>A0A0B6Y9T2</accession>
<organism evidence="2">
    <name type="scientific">Arion vulgaris</name>
    <dbReference type="NCBI Taxonomy" id="1028688"/>
    <lineage>
        <taxon>Eukaryota</taxon>
        <taxon>Metazoa</taxon>
        <taxon>Spiralia</taxon>
        <taxon>Lophotrochozoa</taxon>
        <taxon>Mollusca</taxon>
        <taxon>Gastropoda</taxon>
        <taxon>Heterobranchia</taxon>
        <taxon>Euthyneura</taxon>
        <taxon>Panpulmonata</taxon>
        <taxon>Eupulmonata</taxon>
        <taxon>Stylommatophora</taxon>
        <taxon>Helicina</taxon>
        <taxon>Arionoidea</taxon>
        <taxon>Arionidae</taxon>
        <taxon>Arion</taxon>
    </lineage>
</organism>
<sequence length="375" mass="42691">MSLVMFLKKLGESNAIRAEKNTRKVDAMAKATEIEMKRRGETSGKVLVFDYSKNVEIHTRVGLNSFTASLKNTMASVTICWEEDSEDAVTIEQGPVAWKNAGKGRWLKMVGTSKMDLPDRGESQIETEDPVGKMLKVINKNGKKRGESGEVLVLLASFCTGMSKLTYPPARDHGLIFSRVKREDLILHLDFEILEKKHLPIGVYINGISFAPSTKGNTKRLKKIEEVSREVEAALMDEEYEKSVSSTVPEKKRKKNQESSDEDEPTSSYSQGYFESEETVILKELEAQRRMDEKKLKTMEKSSFRKEKEENERSLFKEPKFKSAENKRKVTILEDSQTGRSGKSKQKNKLSLLETFRLERGRPELLEDNISLSEF</sequence>
<dbReference type="AlphaFoldDB" id="A0A0B6Y9T2"/>
<feature type="region of interest" description="Disordered" evidence="1">
    <location>
        <begin position="292"/>
        <end position="348"/>
    </location>
</feature>
<proteinExistence type="predicted"/>
<feature type="region of interest" description="Disordered" evidence="1">
    <location>
        <begin position="239"/>
        <end position="270"/>
    </location>
</feature>
<name>A0A0B6Y9T2_9EUPU</name>
<feature type="compositionally biased region" description="Basic and acidic residues" evidence="1">
    <location>
        <begin position="292"/>
        <end position="332"/>
    </location>
</feature>